<dbReference type="EMBL" id="REGA01000009">
    <property type="protein sequence ID" value="RQG94392.1"/>
    <property type="molecule type" value="Genomic_DNA"/>
</dbReference>
<evidence type="ECO:0000259" key="4">
    <source>
        <dbReference type="Pfam" id="PF24278"/>
    </source>
</evidence>
<protein>
    <submittedName>
        <fullName evidence="5">Bacterio-opsin activator</fullName>
    </submittedName>
</protein>
<evidence type="ECO:0000313" key="5">
    <source>
        <dbReference type="EMBL" id="RQG94392.1"/>
    </source>
</evidence>
<sequence>MKYLDVWLRQPEWMLHPMQEFIRHEDVVRYEELLTWNILPEEGLEYELFYVEADVDRYREAISDVESIVDYRLAPIDDQSLNVWACQETRPEDRSWRGAFSDRHLVVVPPIRFDDDAAMGMTIVGDGDDVQEVFENLPSEIEVRVSEIGTYDRRGGTLAGVLTDRQLEAAATALRLGYYDVPRSASLADVADRLGCAESTASMLVRRAERAVFSRLLERYGGATVPKREEPRTAD</sequence>
<keyword evidence="1" id="KW-0805">Transcription regulation</keyword>
<accession>A0A3N6N7I4</accession>
<dbReference type="Pfam" id="PF24278">
    <property type="entry name" value="HVO_0513_N"/>
    <property type="match status" value="1"/>
</dbReference>
<dbReference type="PANTHER" id="PTHR34236:SF1">
    <property type="entry name" value="DIMETHYL SULFOXIDE REDUCTASE TRANSCRIPTIONAL ACTIVATOR"/>
    <property type="match status" value="1"/>
</dbReference>
<dbReference type="PANTHER" id="PTHR34236">
    <property type="entry name" value="DIMETHYL SULFOXIDE REDUCTASE TRANSCRIPTIONAL ACTIVATOR"/>
    <property type="match status" value="1"/>
</dbReference>
<gene>
    <name evidence="5" type="ORF">EA473_11855</name>
</gene>
<dbReference type="Pfam" id="PF04967">
    <property type="entry name" value="HTH_10"/>
    <property type="match status" value="1"/>
</dbReference>
<name>A0A3N6N7I4_NATCH</name>
<organism evidence="5 6">
    <name type="scientific">Natrarchaeobius chitinivorans</name>
    <dbReference type="NCBI Taxonomy" id="1679083"/>
    <lineage>
        <taxon>Archaea</taxon>
        <taxon>Methanobacteriati</taxon>
        <taxon>Methanobacteriota</taxon>
        <taxon>Stenosarchaea group</taxon>
        <taxon>Halobacteria</taxon>
        <taxon>Halobacteriales</taxon>
        <taxon>Natrialbaceae</taxon>
        <taxon>Natrarchaeobius</taxon>
    </lineage>
</organism>
<dbReference type="RefSeq" id="WP_124195825.1">
    <property type="nucleotide sequence ID" value="NZ_REGA01000009.1"/>
</dbReference>
<dbReference type="Proteomes" id="UP000282323">
    <property type="component" value="Unassembled WGS sequence"/>
</dbReference>
<evidence type="ECO:0000313" key="6">
    <source>
        <dbReference type="Proteomes" id="UP000282323"/>
    </source>
</evidence>
<dbReference type="AlphaFoldDB" id="A0A3N6N7I4"/>
<dbReference type="OrthoDB" id="27447at2157"/>
<dbReference type="InterPro" id="IPR056493">
    <property type="entry name" value="HVO_0513_N"/>
</dbReference>
<keyword evidence="2" id="KW-0804">Transcription</keyword>
<feature type="domain" description="HVO-0513-like N-terminal" evidence="4">
    <location>
        <begin position="16"/>
        <end position="151"/>
    </location>
</feature>
<reference evidence="5 6" key="1">
    <citation type="submission" date="2018-10" db="EMBL/GenBank/DDBJ databases">
        <title>Natrarchaeobius chitinivorans gen. nov., sp. nov., and Natrarchaeobius haloalkaliphilus sp. nov., alkaliphilic, chitin-utilizing haloarchaea from hypersaline alkaline lakes.</title>
        <authorList>
            <person name="Sorokin D.Y."/>
            <person name="Elcheninov A.G."/>
            <person name="Kostrikina N.A."/>
            <person name="Bale N.J."/>
            <person name="Sinninghe Damste J.S."/>
            <person name="Khijniak T.V."/>
            <person name="Kublanov I.V."/>
            <person name="Toshchakov S.V."/>
        </authorList>
    </citation>
    <scope>NUCLEOTIDE SEQUENCE [LARGE SCALE GENOMIC DNA]</scope>
    <source>
        <strain evidence="5 6">AArcht4T</strain>
    </source>
</reference>
<comment type="caution">
    <text evidence="5">The sequence shown here is derived from an EMBL/GenBank/DDBJ whole genome shotgun (WGS) entry which is preliminary data.</text>
</comment>
<evidence type="ECO:0000256" key="1">
    <source>
        <dbReference type="ARBA" id="ARBA00023015"/>
    </source>
</evidence>
<keyword evidence="6" id="KW-1185">Reference proteome</keyword>
<evidence type="ECO:0000259" key="3">
    <source>
        <dbReference type="Pfam" id="PF04967"/>
    </source>
</evidence>
<evidence type="ECO:0000256" key="2">
    <source>
        <dbReference type="ARBA" id="ARBA00023163"/>
    </source>
</evidence>
<proteinExistence type="predicted"/>
<dbReference type="InterPro" id="IPR007050">
    <property type="entry name" value="HTH_bacterioopsin"/>
</dbReference>
<feature type="domain" description="HTH bat-type" evidence="3">
    <location>
        <begin position="162"/>
        <end position="213"/>
    </location>
</feature>